<protein>
    <submittedName>
        <fullName evidence="2">Fam-a protein</fullName>
    </submittedName>
</protein>
<reference evidence="2" key="1">
    <citation type="submission" date="2023-01" db="EMBL/GenBank/DDBJ databases">
        <title>Long-Read Genome Assembly and Gene Model Annotations for the Rodent Malaria Parasite Plasmodium yoelii 17XNL.</title>
        <authorList>
            <person name="Mitchell G.J."/>
            <person name="Sebastian A."/>
            <person name="Albert I."/>
            <person name="Lindner S.E."/>
        </authorList>
    </citation>
    <scope>NUCLEOTIDE SEQUENCE</scope>
    <source>
        <strain evidence="2">17XNL clone 1.1</strain>
    </source>
</reference>
<name>A0AAE9WNA1_PLAYO</name>
<evidence type="ECO:0000313" key="2">
    <source>
        <dbReference type="EMBL" id="WBY55464.1"/>
    </source>
</evidence>
<gene>
    <name evidence="2" type="ORF">Py17XNL_000504333</name>
</gene>
<dbReference type="NCBIfam" id="TIGR01599">
    <property type="entry name" value="PYST-A"/>
    <property type="match status" value="2"/>
</dbReference>
<evidence type="ECO:0000256" key="1">
    <source>
        <dbReference type="SAM" id="SignalP"/>
    </source>
</evidence>
<dbReference type="Proteomes" id="UP001054126">
    <property type="component" value="Chromosome 5"/>
</dbReference>
<sequence>MNKFYIQIVFFLLIIPIYVNNKTLATELVPKKDTKRYPTSEKIYKKNKHLLCTNRNESRKAFKFMNDALKHLEHHATSKDGYKKCCGNPSEYMVFYKKKHKKHTKIQKVKYIIDDPNKYNEIINEVWDPNSGNYFYPGSVKKKIVRMYTPNLLMIQQRWKKWPWSREKYFYAIAAKYKISKNKTIIVMASANIIDHNRKNKKYFENKIVESANLFQAEIDSEDDIRNGELKKMFVNISGYIVEKRKNHIYIIYVDSRIFVNKTIYFHEWISHIFKRFFICYIKIALPLLSLAGYTQNVTFATGHPSDVTINANPSRQKPLFEEFPELTCEDLDEALVALDHANDASEFLIKLSETGIDDYSTHSTENGDKIIYSKKIGNMDIGRLHLTIPSASNYSNVLRKLWDFNHNKKPDERFINGKLARVYCNYLIVLEKLSIDPNYTPLTKKYALAARVKHSNDTTVILCPSRPLNYLGQNDGEPNMNEILENTQSIQTDIDPEEALTKLSANIAGFVVKKGEDNVQVTYINVIYDSGNSTDLDNDKRERELAYTNILSLPQRI</sequence>
<feature type="signal peptide" evidence="1">
    <location>
        <begin position="1"/>
        <end position="25"/>
    </location>
</feature>
<organism evidence="2 3">
    <name type="scientific">Plasmodium yoelii yoelii</name>
    <dbReference type="NCBI Taxonomy" id="73239"/>
    <lineage>
        <taxon>Eukaryota</taxon>
        <taxon>Sar</taxon>
        <taxon>Alveolata</taxon>
        <taxon>Apicomplexa</taxon>
        <taxon>Aconoidasida</taxon>
        <taxon>Haemosporida</taxon>
        <taxon>Plasmodiidae</taxon>
        <taxon>Plasmodium</taxon>
        <taxon>Plasmodium (Vinckeia)</taxon>
    </lineage>
</organism>
<dbReference type="SUPFAM" id="SSF55961">
    <property type="entry name" value="Bet v1-like"/>
    <property type="match status" value="1"/>
</dbReference>
<accession>A0AAE9WNA1</accession>
<dbReference type="InterPro" id="IPR006486">
    <property type="entry name" value="PYST_A"/>
</dbReference>
<feature type="chain" id="PRO_5041945492" evidence="1">
    <location>
        <begin position="26"/>
        <end position="558"/>
    </location>
</feature>
<dbReference type="EMBL" id="CP115529">
    <property type="protein sequence ID" value="WBY55464.1"/>
    <property type="molecule type" value="Genomic_DNA"/>
</dbReference>
<keyword evidence="1" id="KW-0732">Signal</keyword>
<proteinExistence type="predicted"/>
<evidence type="ECO:0000313" key="3">
    <source>
        <dbReference type="Proteomes" id="UP001054126"/>
    </source>
</evidence>
<dbReference type="AlphaFoldDB" id="A0AAE9WNA1"/>